<accession>A0A1F4XPD0</accession>
<name>A0A1F4XPD0_9BACT</name>
<evidence type="ECO:0000313" key="2">
    <source>
        <dbReference type="Proteomes" id="UP000177564"/>
    </source>
</evidence>
<organism evidence="1 2">
    <name type="scientific">Candidatus Adlerbacteria bacterium RIFCSPHIGHO2_02_FULL_52_17</name>
    <dbReference type="NCBI Taxonomy" id="1797240"/>
    <lineage>
        <taxon>Bacteria</taxon>
        <taxon>Candidatus Adleribacteriota</taxon>
    </lineage>
</organism>
<protein>
    <recommendedName>
        <fullName evidence="3">Addiction module toxin RelE</fullName>
    </recommendedName>
</protein>
<evidence type="ECO:0008006" key="3">
    <source>
        <dbReference type="Google" id="ProtNLM"/>
    </source>
</evidence>
<reference evidence="1 2" key="1">
    <citation type="journal article" date="2016" name="Nat. Commun.">
        <title>Thousands of microbial genomes shed light on interconnected biogeochemical processes in an aquifer system.</title>
        <authorList>
            <person name="Anantharaman K."/>
            <person name="Brown C.T."/>
            <person name="Hug L.A."/>
            <person name="Sharon I."/>
            <person name="Castelle C.J."/>
            <person name="Probst A.J."/>
            <person name="Thomas B.C."/>
            <person name="Singh A."/>
            <person name="Wilkins M.J."/>
            <person name="Karaoz U."/>
            <person name="Brodie E.L."/>
            <person name="Williams K.H."/>
            <person name="Hubbard S.S."/>
            <person name="Banfield J.F."/>
        </authorList>
    </citation>
    <scope>NUCLEOTIDE SEQUENCE [LARGE SCALE GENOMIC DNA]</scope>
</reference>
<proteinExistence type="predicted"/>
<comment type="caution">
    <text evidence="1">The sequence shown here is derived from an EMBL/GenBank/DDBJ whole genome shotgun (WGS) entry which is preliminary data.</text>
</comment>
<dbReference type="EMBL" id="MEWU01000019">
    <property type="protein sequence ID" value="OGC83490.1"/>
    <property type="molecule type" value="Genomic_DNA"/>
</dbReference>
<dbReference type="Proteomes" id="UP000177564">
    <property type="component" value="Unassembled WGS sequence"/>
</dbReference>
<dbReference type="AlphaFoldDB" id="A0A1F4XPD0"/>
<sequence>MTWRVQRTESFDKWWKKEGVEEKNYEYHERALVEFQNITLPHNVQTCIFKNASFECWVTRLPDKVRRQGKSGGFRVVFILDLEEKVLLLQGLFRRAHLRFEGSSGKYDDQYEALIKALAQEFVEAKE</sequence>
<evidence type="ECO:0000313" key="1">
    <source>
        <dbReference type="EMBL" id="OGC83490.1"/>
    </source>
</evidence>
<gene>
    <name evidence="1" type="ORF">A3D68_00975</name>
</gene>